<sequence length="246" mass="25907">MGHRAASAGVEPVIAFAGCGASATLAAVALLRATTWLRLSYRIVLFDEHGRHARGAGYPASEDRRLLDAPVKSMSALPDRPCHLMEWARWRGLACDPGTRLPLAVYGDYLAETLGATASWAEPHATLRFRSERVEGAVLDGDAAELGLSRGTRLAVSAVVVATGDPRDHPPPRLGGTAAGGGTKGLVTCSRGALITDSGAASRRVYALGPARHGHRADGIPQIRAQAEELAQRIADTVLRNREPTA</sequence>
<evidence type="ECO:0000313" key="4">
    <source>
        <dbReference type="Proteomes" id="UP000523007"/>
    </source>
</evidence>
<protein>
    <submittedName>
        <fullName evidence="3">Putative NAD(P)/FAD-binding protein YdhS</fullName>
    </submittedName>
</protein>
<keyword evidence="1" id="KW-1133">Transmembrane helix</keyword>
<dbReference type="InterPro" id="IPR036188">
    <property type="entry name" value="FAD/NAD-bd_sf"/>
</dbReference>
<evidence type="ECO:0000259" key="2">
    <source>
        <dbReference type="Pfam" id="PF13454"/>
    </source>
</evidence>
<keyword evidence="1" id="KW-0812">Transmembrane</keyword>
<dbReference type="Pfam" id="PF13454">
    <property type="entry name" value="NAD_binding_9"/>
    <property type="match status" value="1"/>
</dbReference>
<name>A0A7W7RHI9_9ACTN</name>
<dbReference type="AlphaFoldDB" id="A0A7W7RHI9"/>
<evidence type="ECO:0000313" key="3">
    <source>
        <dbReference type="EMBL" id="MBB4932094.1"/>
    </source>
</evidence>
<dbReference type="PANTHER" id="PTHR40254:SF1">
    <property type="entry name" value="BLR0577 PROTEIN"/>
    <property type="match status" value="1"/>
</dbReference>
<keyword evidence="4" id="KW-1185">Reference proteome</keyword>
<dbReference type="InterPro" id="IPR038732">
    <property type="entry name" value="HpyO/CreE_NAD-binding"/>
</dbReference>
<dbReference type="SUPFAM" id="SSF51905">
    <property type="entry name" value="FAD/NAD(P)-binding domain"/>
    <property type="match status" value="1"/>
</dbReference>
<dbReference type="EMBL" id="JACHJT010000001">
    <property type="protein sequence ID" value="MBB4932094.1"/>
    <property type="molecule type" value="Genomic_DNA"/>
</dbReference>
<accession>A0A7W7RHI9</accession>
<organism evidence="3 4">
    <name type="scientific">Lipingzhangella halophila</name>
    <dbReference type="NCBI Taxonomy" id="1783352"/>
    <lineage>
        <taxon>Bacteria</taxon>
        <taxon>Bacillati</taxon>
        <taxon>Actinomycetota</taxon>
        <taxon>Actinomycetes</taxon>
        <taxon>Streptosporangiales</taxon>
        <taxon>Nocardiopsidaceae</taxon>
        <taxon>Lipingzhangella</taxon>
    </lineage>
</organism>
<evidence type="ECO:0000256" key="1">
    <source>
        <dbReference type="SAM" id="Phobius"/>
    </source>
</evidence>
<proteinExistence type="predicted"/>
<dbReference type="InterPro" id="IPR052189">
    <property type="entry name" value="L-asp_N-monooxygenase_NS-form"/>
</dbReference>
<keyword evidence="1" id="KW-0472">Membrane</keyword>
<dbReference type="PANTHER" id="PTHR40254">
    <property type="entry name" value="BLR0577 PROTEIN"/>
    <property type="match status" value="1"/>
</dbReference>
<dbReference type="RefSeq" id="WP_184579284.1">
    <property type="nucleotide sequence ID" value="NZ_JACHJT010000001.1"/>
</dbReference>
<reference evidence="3 4" key="1">
    <citation type="submission" date="2020-08" db="EMBL/GenBank/DDBJ databases">
        <title>Sequencing the genomes of 1000 actinobacteria strains.</title>
        <authorList>
            <person name="Klenk H.-P."/>
        </authorList>
    </citation>
    <scope>NUCLEOTIDE SEQUENCE [LARGE SCALE GENOMIC DNA]</scope>
    <source>
        <strain evidence="3 4">DSM 102030</strain>
    </source>
</reference>
<dbReference type="Proteomes" id="UP000523007">
    <property type="component" value="Unassembled WGS sequence"/>
</dbReference>
<gene>
    <name evidence="3" type="ORF">F4561_002914</name>
</gene>
<comment type="caution">
    <text evidence="3">The sequence shown here is derived from an EMBL/GenBank/DDBJ whole genome shotgun (WGS) entry which is preliminary data.</text>
</comment>
<feature type="domain" description="FAD-dependent urate hydroxylase HpyO/Asp monooxygenase CreE-like FAD/NAD(P)-binding" evidence="2">
    <location>
        <begin position="16"/>
        <end position="165"/>
    </location>
</feature>
<feature type="transmembrane region" description="Helical" evidence="1">
    <location>
        <begin position="12"/>
        <end position="33"/>
    </location>
</feature>